<dbReference type="InterPro" id="IPR015875">
    <property type="entry name" value="IMP_DH/GMP_Rdtase_CS"/>
</dbReference>
<dbReference type="AlphaFoldDB" id="A0AB33AP93"/>
<dbReference type="SMART" id="SM00116">
    <property type="entry name" value="CBS"/>
    <property type="match status" value="2"/>
</dbReference>
<evidence type="ECO:0000259" key="21">
    <source>
        <dbReference type="PROSITE" id="PS51371"/>
    </source>
</evidence>
<evidence type="ECO:0000256" key="8">
    <source>
        <dbReference type="ARBA" id="ARBA00022958"/>
    </source>
</evidence>
<evidence type="ECO:0000256" key="20">
    <source>
        <dbReference type="RuleBase" id="RU003928"/>
    </source>
</evidence>
<evidence type="ECO:0000256" key="10">
    <source>
        <dbReference type="ARBA" id="ARBA00023027"/>
    </source>
</evidence>
<feature type="active site" description="Proton acceptor" evidence="13 14">
    <location>
        <position position="435"/>
    </location>
</feature>
<evidence type="ECO:0000256" key="11">
    <source>
        <dbReference type="ARBA" id="ARBA00023122"/>
    </source>
</evidence>
<dbReference type="PIRSF" id="PIRSF000130">
    <property type="entry name" value="IMPDH"/>
    <property type="match status" value="1"/>
</dbReference>
<feature type="binding site" evidence="13">
    <location>
        <position position="504"/>
    </location>
    <ligand>
        <name>K(+)</name>
        <dbReference type="ChEBI" id="CHEBI:29103"/>
        <note>ligand shared between two tetrameric partners</note>
    </ligand>
</feature>
<dbReference type="GO" id="GO:0006177">
    <property type="term" value="P:GMP biosynthetic process"/>
    <property type="evidence" value="ECO:0007669"/>
    <property type="project" value="UniProtKB-UniRule"/>
</dbReference>
<keyword evidence="9 13" id="KW-0560">Oxidoreductase</keyword>
<evidence type="ECO:0000256" key="12">
    <source>
        <dbReference type="ARBA" id="ARBA00048028"/>
    </source>
</evidence>
<evidence type="ECO:0000256" key="6">
    <source>
        <dbReference type="ARBA" id="ARBA00022749"/>
    </source>
</evidence>
<evidence type="ECO:0000256" key="18">
    <source>
        <dbReference type="PROSITE-ProRule" id="PRU00703"/>
    </source>
</evidence>
<feature type="binding site" evidence="13">
    <location>
        <position position="506"/>
    </location>
    <ligand>
        <name>K(+)</name>
        <dbReference type="ChEBI" id="CHEBI:29103"/>
        <note>ligand shared between two tetrameric partners</note>
    </ligand>
</feature>
<reference evidence="22 23" key="1">
    <citation type="journal article" date="2013" name="BMC Microbiol.">
        <title>Dynamics of fecal microbial communities in children with diarrhea of unknown etiology and genomic analysis of associated Streptococcus lutetiensis.</title>
        <authorList>
            <person name="Jin D."/>
            <person name="Chen C."/>
            <person name="Li L."/>
            <person name="Lu S."/>
            <person name="Li Z."/>
            <person name="Zhou Z."/>
            <person name="Jing H."/>
            <person name="Xu Y."/>
            <person name="Du P."/>
            <person name="Wang H."/>
            <person name="Xiong Y."/>
            <person name="Zheng H."/>
            <person name="Bai X."/>
            <person name="Sun H."/>
            <person name="Wang L."/>
            <person name="Ye C."/>
            <person name="Gottschalk M."/>
            <person name="Xu J."/>
        </authorList>
    </citation>
    <scope>NUCLEOTIDE SEQUENCE [LARGE SCALE GENOMIC DNA]</scope>
    <source>
        <strain evidence="22 23">033</strain>
    </source>
</reference>
<dbReference type="PANTHER" id="PTHR11911">
    <property type="entry name" value="INOSINE-5-MONOPHOSPHATE DEHYDROGENASE RELATED"/>
    <property type="match status" value="1"/>
</dbReference>
<evidence type="ECO:0000256" key="3">
    <source>
        <dbReference type="ARBA" id="ARBA00011881"/>
    </source>
</evidence>
<feature type="binding site" description="in other chain" evidence="13 17">
    <location>
        <position position="336"/>
    </location>
    <ligand>
        <name>K(+)</name>
        <dbReference type="ChEBI" id="CHEBI:29103"/>
        <note>ligand shared between two tetrameric partners</note>
    </ligand>
</feature>
<dbReference type="InterPro" id="IPR005990">
    <property type="entry name" value="IMP_DH"/>
</dbReference>
<evidence type="ECO:0000256" key="2">
    <source>
        <dbReference type="ARBA" id="ARBA00005502"/>
    </source>
</evidence>
<dbReference type="PROSITE" id="PS51371">
    <property type="entry name" value="CBS"/>
    <property type="match status" value="2"/>
</dbReference>
<dbReference type="GO" id="GO:0046872">
    <property type="term" value="F:metal ion binding"/>
    <property type="evidence" value="ECO:0007669"/>
    <property type="project" value="UniProtKB-UniRule"/>
</dbReference>
<dbReference type="InterPro" id="IPR046342">
    <property type="entry name" value="CBS_dom_sf"/>
</dbReference>
<dbReference type="SMART" id="SM01240">
    <property type="entry name" value="IMPDH"/>
    <property type="match status" value="1"/>
</dbReference>
<protein>
    <recommendedName>
        <fullName evidence="13 20">Inosine-5'-monophosphate dehydrogenase</fullName>
        <shortName evidence="13">IMP dehydrogenase</shortName>
        <shortName evidence="13">IMPD</shortName>
        <shortName evidence="13">IMPDH</shortName>
        <ecNumber evidence="13 20">1.1.1.205</ecNumber>
    </recommendedName>
</protein>
<keyword evidence="5" id="KW-0677">Repeat</keyword>
<dbReference type="FunFam" id="3.20.20.70:FF:000003">
    <property type="entry name" value="GMP reductase"/>
    <property type="match status" value="1"/>
</dbReference>
<comment type="catalytic activity">
    <reaction evidence="12 13 20">
        <text>IMP + NAD(+) + H2O = XMP + NADH + H(+)</text>
        <dbReference type="Rhea" id="RHEA:11708"/>
        <dbReference type="ChEBI" id="CHEBI:15377"/>
        <dbReference type="ChEBI" id="CHEBI:15378"/>
        <dbReference type="ChEBI" id="CHEBI:57464"/>
        <dbReference type="ChEBI" id="CHEBI:57540"/>
        <dbReference type="ChEBI" id="CHEBI:57945"/>
        <dbReference type="ChEBI" id="CHEBI:58053"/>
        <dbReference type="EC" id="1.1.1.205"/>
    </reaction>
</comment>
<dbReference type="GO" id="GO:0006183">
    <property type="term" value="P:GTP biosynthetic process"/>
    <property type="evidence" value="ECO:0007669"/>
    <property type="project" value="TreeGrafter"/>
</dbReference>
<comment type="pathway">
    <text evidence="13 20">Purine metabolism; XMP biosynthesis via de novo pathway; XMP from IMP: step 1/1.</text>
</comment>
<feature type="binding site" evidence="13 15">
    <location>
        <position position="450"/>
    </location>
    <ligand>
        <name>IMP</name>
        <dbReference type="ChEBI" id="CHEBI:58053"/>
    </ligand>
</feature>
<dbReference type="Proteomes" id="UP000015268">
    <property type="component" value="Chromosome"/>
</dbReference>
<organism evidence="22 23">
    <name type="scientific">Streptococcus lutetiensis 033</name>
    <dbReference type="NCBI Taxonomy" id="1076934"/>
    <lineage>
        <taxon>Bacteria</taxon>
        <taxon>Bacillati</taxon>
        <taxon>Bacillota</taxon>
        <taxon>Bacilli</taxon>
        <taxon>Lactobacillales</taxon>
        <taxon>Streptococcaceae</taxon>
        <taxon>Streptococcus</taxon>
    </lineage>
</organism>
<keyword evidence="6 13" id="KW-0332">GMP biosynthesis</keyword>
<evidence type="ECO:0000256" key="19">
    <source>
        <dbReference type="RuleBase" id="RU003927"/>
    </source>
</evidence>
<comment type="caution">
    <text evidence="13">Lacks conserved residue(s) required for the propagation of feature annotation.</text>
</comment>
<name>A0AB33AP93_9STRE</name>
<keyword evidence="7 13" id="KW-0658">Purine biosynthesis</keyword>
<dbReference type="GO" id="GO:0003938">
    <property type="term" value="F:IMP dehydrogenase activity"/>
    <property type="evidence" value="ECO:0007669"/>
    <property type="project" value="UniProtKB-UniRule"/>
</dbReference>
<dbReference type="GO" id="GO:0000166">
    <property type="term" value="F:nucleotide binding"/>
    <property type="evidence" value="ECO:0007669"/>
    <property type="project" value="UniProtKB-UniRule"/>
</dbReference>
<keyword evidence="8 13" id="KW-0630">Potassium</keyword>
<dbReference type="InterPro" id="IPR000644">
    <property type="entry name" value="CBS_dom"/>
</dbReference>
<evidence type="ECO:0000256" key="17">
    <source>
        <dbReference type="PIRSR" id="PIRSR000130-4"/>
    </source>
</evidence>
<feature type="domain" description="CBS" evidence="21">
    <location>
        <begin position="188"/>
        <end position="248"/>
    </location>
</feature>
<evidence type="ECO:0000256" key="1">
    <source>
        <dbReference type="ARBA" id="ARBA00001958"/>
    </source>
</evidence>
<dbReference type="InterPro" id="IPR013785">
    <property type="entry name" value="Aldolase_TIM"/>
</dbReference>
<dbReference type="EMBL" id="CP003025">
    <property type="protein sequence ID" value="AGS06482.1"/>
    <property type="molecule type" value="Genomic_DNA"/>
</dbReference>
<dbReference type="HAMAP" id="MF_01964">
    <property type="entry name" value="IMPDH"/>
    <property type="match status" value="1"/>
</dbReference>
<dbReference type="CDD" id="cd04601">
    <property type="entry name" value="CBS_pair_IMPDH"/>
    <property type="match status" value="1"/>
</dbReference>
<feature type="binding site" evidence="16">
    <location>
        <begin position="282"/>
        <end position="284"/>
    </location>
    <ligand>
        <name>NAD(+)</name>
        <dbReference type="ChEBI" id="CHEBI:57540"/>
    </ligand>
</feature>
<feature type="binding site" description="in other chain" evidence="13 17">
    <location>
        <position position="339"/>
    </location>
    <ligand>
        <name>K(+)</name>
        <dbReference type="ChEBI" id="CHEBI:29103"/>
        <note>ligand shared between two tetrameric partners</note>
    </ligand>
</feature>
<feature type="binding site" evidence="13 15">
    <location>
        <begin position="395"/>
        <end position="396"/>
    </location>
    <ligand>
        <name>IMP</name>
        <dbReference type="ChEBI" id="CHEBI:58053"/>
    </ligand>
</feature>
<dbReference type="SUPFAM" id="SSF54631">
    <property type="entry name" value="CBS-domain pair"/>
    <property type="match status" value="1"/>
</dbReference>
<accession>A0AB33AP93</accession>
<comment type="function">
    <text evidence="13">Catalyzes the conversion of inosine 5'-phosphate (IMP) to xanthosine 5'-phosphate (XMP), the first committed and rate-limiting step in the de novo synthesis of guanine nucleotides, and therefore plays an important role in the regulation of cell growth.</text>
</comment>
<feature type="binding site" evidence="13 15">
    <location>
        <position position="337"/>
    </location>
    <ligand>
        <name>IMP</name>
        <dbReference type="ChEBI" id="CHEBI:58053"/>
    </ligand>
</feature>
<feature type="binding site" evidence="13">
    <location>
        <position position="282"/>
    </location>
    <ligand>
        <name>NAD(+)</name>
        <dbReference type="ChEBI" id="CHEBI:57540"/>
    </ligand>
</feature>
<feature type="binding site" description="in other chain" evidence="13 17">
    <location>
        <position position="334"/>
    </location>
    <ligand>
        <name>K(+)</name>
        <dbReference type="ChEBI" id="CHEBI:29103"/>
        <note>ligand shared between two tetrameric partners</note>
    </ligand>
</feature>
<feature type="binding site" evidence="13 16">
    <location>
        <begin position="332"/>
        <end position="334"/>
    </location>
    <ligand>
        <name>NAD(+)</name>
        <dbReference type="ChEBI" id="CHEBI:57540"/>
    </ligand>
</feature>
<evidence type="ECO:0000256" key="13">
    <source>
        <dbReference type="HAMAP-Rule" id="MF_01964"/>
    </source>
</evidence>
<dbReference type="Pfam" id="PF00478">
    <property type="entry name" value="IMPDH"/>
    <property type="match status" value="1"/>
</dbReference>
<evidence type="ECO:0000256" key="14">
    <source>
        <dbReference type="PIRSR" id="PIRSR000130-1"/>
    </source>
</evidence>
<dbReference type="KEGG" id="slu:KE3_2037"/>
<evidence type="ECO:0000256" key="15">
    <source>
        <dbReference type="PIRSR" id="PIRSR000130-2"/>
    </source>
</evidence>
<dbReference type="Pfam" id="PF00571">
    <property type="entry name" value="CBS"/>
    <property type="match status" value="2"/>
</dbReference>
<evidence type="ECO:0000256" key="7">
    <source>
        <dbReference type="ARBA" id="ARBA00022755"/>
    </source>
</evidence>
<dbReference type="Gene3D" id="3.20.20.70">
    <property type="entry name" value="Aldolase class I"/>
    <property type="match status" value="1"/>
</dbReference>
<evidence type="ECO:0000256" key="16">
    <source>
        <dbReference type="PIRSR" id="PIRSR000130-3"/>
    </source>
</evidence>
<feature type="binding site" evidence="13 15">
    <location>
        <begin position="372"/>
        <end position="374"/>
    </location>
    <ligand>
        <name>IMP</name>
        <dbReference type="ChEBI" id="CHEBI:58053"/>
    </ligand>
</feature>
<feature type="binding site" evidence="13">
    <location>
        <position position="505"/>
    </location>
    <ligand>
        <name>K(+)</name>
        <dbReference type="ChEBI" id="CHEBI:29103"/>
        <note>ligand shared between two tetrameric partners</note>
    </ligand>
</feature>
<comment type="subunit">
    <text evidence="3 13">Homotetramer.</text>
</comment>
<evidence type="ECO:0000256" key="5">
    <source>
        <dbReference type="ARBA" id="ARBA00022737"/>
    </source>
</evidence>
<dbReference type="InterPro" id="IPR001093">
    <property type="entry name" value="IMP_DH_GMPRt"/>
</dbReference>
<evidence type="ECO:0000313" key="22">
    <source>
        <dbReference type="EMBL" id="AGS06482.1"/>
    </source>
</evidence>
<feature type="binding site" evidence="13 15">
    <location>
        <begin position="419"/>
        <end position="423"/>
    </location>
    <ligand>
        <name>IMP</name>
        <dbReference type="ChEBI" id="CHEBI:58053"/>
    </ligand>
</feature>
<dbReference type="PROSITE" id="PS00487">
    <property type="entry name" value="IMP_DH_GMP_RED"/>
    <property type="match status" value="1"/>
</dbReference>
<keyword evidence="23" id="KW-1185">Reference proteome</keyword>
<keyword evidence="10 13" id="KW-0520">NAD</keyword>
<keyword evidence="4 13" id="KW-0479">Metal-binding</keyword>
<comment type="activity regulation">
    <text evidence="13">Mycophenolic acid (MPA) is a non-competitive inhibitor that prevents formation of the closed enzyme conformation by binding to the same site as the amobile flap. In contrast, mizoribine monophosphate (MZP) is a competitive inhibitor that induces the closed conformation. MPA is a potent inhibitor of mammalian IMPDHs but a poor inhibitor of the bacterial enzymes. MZP is a more potent inhibitor of bacterial IMPDH.</text>
</comment>
<feature type="active site" description="Thioimidate intermediate" evidence="13 14">
    <location>
        <position position="339"/>
    </location>
</feature>
<comment type="similarity">
    <text evidence="2 13 19">Belongs to the IMPDH/GMPR family.</text>
</comment>
<dbReference type="CDD" id="cd00381">
    <property type="entry name" value="IMPDH"/>
    <property type="match status" value="1"/>
</dbReference>
<sequence length="522" mass="56480">MNLACYYSNNKKLARVKNPLQIYRKEGYLMSNWDTKFLKKGYTFDDILLIPAESHVLPNEVNMQTKLAKNLTLNIPIVTAAMDTVTDSKMAIAIARAGGLGVVHKNMSIQEQAEEIRKVKRSENGVIIDPFFLTPKHSVSEAEELMQRYRISGVPIVETLENRKLVGIITNRDMRFISDYHAPISAHMTSEKLVTAPVGTDLETAERILHEHRIEKLPLVDEAERLSGLITIKDIEKVIEFPNAAKDEFGRLLVAGAVGVTSDTFERAEALFEAGADAIVIDTAHGHSAGVLRKIAEIRQHFPERTLIAGNVATAEGARALYEAGVDVVKVGIGPGSICTTRVVAGVGVPQITAIYDAAAVAREYGKTIIADGGIKYSGDIVKALAAGGNAVMLGSMFAGTDEAPGETEIYQGRKFKTYRGMGSIAAMKKGSSDRYFQGSVNEANKLVPEGIEGRVAYKGAVADIVFQILGGIRAGMGYVGAEDISALHEKAQFVEMSGAGLIESHPHDVQITNEAPNYSVH</sequence>
<feature type="domain" description="CBS" evidence="21">
    <location>
        <begin position="126"/>
        <end position="184"/>
    </location>
</feature>
<dbReference type="EC" id="1.1.1.205" evidence="13 20"/>
<gene>
    <name evidence="13" type="primary">guaB</name>
    <name evidence="22" type="ORF">KE3_2037</name>
</gene>
<evidence type="ECO:0000256" key="4">
    <source>
        <dbReference type="ARBA" id="ARBA00022723"/>
    </source>
</evidence>
<keyword evidence="11 18" id="KW-0129">CBS domain</keyword>
<evidence type="ECO:0000313" key="23">
    <source>
        <dbReference type="Proteomes" id="UP000015268"/>
    </source>
</evidence>
<comment type="cofactor">
    <cofactor evidence="1 13">
        <name>K(+)</name>
        <dbReference type="ChEBI" id="CHEBI:29103"/>
    </cofactor>
</comment>
<proteinExistence type="inferred from homology"/>
<dbReference type="SUPFAM" id="SSF51412">
    <property type="entry name" value="Inosine monophosphate dehydrogenase (IMPDH)"/>
    <property type="match status" value="1"/>
</dbReference>
<dbReference type="NCBIfam" id="TIGR01302">
    <property type="entry name" value="IMP_dehydrog"/>
    <property type="match status" value="1"/>
</dbReference>
<dbReference type="PANTHER" id="PTHR11911:SF111">
    <property type="entry name" value="INOSINE-5'-MONOPHOSPHATE DEHYDROGENASE"/>
    <property type="match status" value="1"/>
</dbReference>
<evidence type="ECO:0000256" key="9">
    <source>
        <dbReference type="ARBA" id="ARBA00023002"/>
    </source>
</evidence>